<dbReference type="GO" id="GO:0001216">
    <property type="term" value="F:DNA-binding transcription activator activity"/>
    <property type="evidence" value="ECO:0007669"/>
    <property type="project" value="UniProtKB-ARBA"/>
</dbReference>
<feature type="compositionally biased region" description="Low complexity" evidence="10">
    <location>
        <begin position="2111"/>
        <end position="2123"/>
    </location>
</feature>
<dbReference type="PROSITE" id="PS50003">
    <property type="entry name" value="PH_DOMAIN"/>
    <property type="match status" value="1"/>
</dbReference>
<feature type="region of interest" description="Disordered" evidence="10">
    <location>
        <begin position="722"/>
        <end position="743"/>
    </location>
</feature>
<accession>A0AAJ0HSV2</accession>
<feature type="compositionally biased region" description="Pro residues" evidence="10">
    <location>
        <begin position="258"/>
        <end position="273"/>
    </location>
</feature>
<keyword evidence="5" id="KW-0805">Transcription regulation</keyword>
<dbReference type="Proteomes" id="UP001275084">
    <property type="component" value="Unassembled WGS sequence"/>
</dbReference>
<dbReference type="EMBL" id="JAUIQD010000001">
    <property type="protein sequence ID" value="KAK3362260.1"/>
    <property type="molecule type" value="Genomic_DNA"/>
</dbReference>
<dbReference type="InterPro" id="IPR051089">
    <property type="entry name" value="prtT"/>
</dbReference>
<dbReference type="CDD" id="cd13277">
    <property type="entry name" value="PH_Bem3"/>
    <property type="match status" value="1"/>
</dbReference>
<dbReference type="GO" id="GO:0005096">
    <property type="term" value="F:GTPase activator activity"/>
    <property type="evidence" value="ECO:0007669"/>
    <property type="project" value="UniProtKB-KW"/>
</dbReference>
<dbReference type="Gene3D" id="4.10.240.10">
    <property type="entry name" value="Zn(2)-C6 fungal-type DNA-binding domain"/>
    <property type="match status" value="1"/>
</dbReference>
<dbReference type="SUPFAM" id="SSF50729">
    <property type="entry name" value="PH domain-like"/>
    <property type="match status" value="1"/>
</dbReference>
<protein>
    <recommendedName>
        <fullName evidence="16">Rho-type GTPase-activating protein 2</fullName>
    </recommendedName>
</protein>
<feature type="region of interest" description="Disordered" evidence="10">
    <location>
        <begin position="1"/>
        <end position="126"/>
    </location>
</feature>
<evidence type="ECO:0000256" key="7">
    <source>
        <dbReference type="ARBA" id="ARBA00023163"/>
    </source>
</evidence>
<keyword evidence="15" id="KW-1185">Reference proteome</keyword>
<dbReference type="PANTHER" id="PTHR31845">
    <property type="entry name" value="FINGER DOMAIN PROTEIN, PUTATIVE-RELATED"/>
    <property type="match status" value="1"/>
</dbReference>
<dbReference type="PROSITE" id="PS50048">
    <property type="entry name" value="ZN2_CY6_FUNGAL_2"/>
    <property type="match status" value="1"/>
</dbReference>
<feature type="compositionally biased region" description="Basic and acidic residues" evidence="10">
    <location>
        <begin position="204"/>
        <end position="215"/>
    </location>
</feature>
<evidence type="ECO:0008006" key="16">
    <source>
        <dbReference type="Google" id="ProtNLM"/>
    </source>
</evidence>
<dbReference type="GO" id="GO:0000981">
    <property type="term" value="F:DNA-binding transcription factor activity, RNA polymerase II-specific"/>
    <property type="evidence" value="ECO:0007669"/>
    <property type="project" value="InterPro"/>
</dbReference>
<feature type="compositionally biased region" description="Polar residues" evidence="10">
    <location>
        <begin position="1420"/>
        <end position="1446"/>
    </location>
</feature>
<dbReference type="SUPFAM" id="SSF57701">
    <property type="entry name" value="Zn2/Cys6 DNA-binding domain"/>
    <property type="match status" value="1"/>
</dbReference>
<evidence type="ECO:0000313" key="15">
    <source>
        <dbReference type="Proteomes" id="UP001275084"/>
    </source>
</evidence>
<feature type="region of interest" description="Disordered" evidence="10">
    <location>
        <begin position="916"/>
        <end position="949"/>
    </location>
</feature>
<evidence type="ECO:0000256" key="4">
    <source>
        <dbReference type="ARBA" id="ARBA00022833"/>
    </source>
</evidence>
<keyword evidence="6" id="KW-0238">DNA-binding</keyword>
<feature type="region of interest" description="Disordered" evidence="10">
    <location>
        <begin position="1157"/>
        <end position="1191"/>
    </location>
</feature>
<evidence type="ECO:0000256" key="5">
    <source>
        <dbReference type="ARBA" id="ARBA00023015"/>
    </source>
</evidence>
<dbReference type="SMART" id="SM00324">
    <property type="entry name" value="RhoGAP"/>
    <property type="match status" value="1"/>
</dbReference>
<dbReference type="FunFam" id="2.30.29.30:FF:000452">
    <property type="entry name" value="Rho GTPase activator (Bem3)"/>
    <property type="match status" value="1"/>
</dbReference>
<dbReference type="Pfam" id="PF00620">
    <property type="entry name" value="RhoGAP"/>
    <property type="match status" value="1"/>
</dbReference>
<feature type="compositionally biased region" description="Basic and acidic residues" evidence="10">
    <location>
        <begin position="79"/>
        <end position="88"/>
    </location>
</feature>
<feature type="compositionally biased region" description="Polar residues" evidence="10">
    <location>
        <begin position="724"/>
        <end position="733"/>
    </location>
</feature>
<dbReference type="InterPro" id="IPR011993">
    <property type="entry name" value="PH-like_dom_sf"/>
</dbReference>
<reference evidence="14" key="2">
    <citation type="submission" date="2023-06" db="EMBL/GenBank/DDBJ databases">
        <authorList>
            <consortium name="Lawrence Berkeley National Laboratory"/>
            <person name="Haridas S."/>
            <person name="Hensen N."/>
            <person name="Bonometti L."/>
            <person name="Westerberg I."/>
            <person name="Brannstrom I.O."/>
            <person name="Guillou S."/>
            <person name="Cros-Aarteil S."/>
            <person name="Calhoun S."/>
            <person name="Kuo A."/>
            <person name="Mondo S."/>
            <person name="Pangilinan J."/>
            <person name="Riley R."/>
            <person name="Labutti K."/>
            <person name="Andreopoulos B."/>
            <person name="Lipzen A."/>
            <person name="Chen C."/>
            <person name="Yanf M."/>
            <person name="Daum C."/>
            <person name="Ng V."/>
            <person name="Clum A."/>
            <person name="Steindorff A."/>
            <person name="Ohm R."/>
            <person name="Martin F."/>
            <person name="Silar P."/>
            <person name="Natvig D."/>
            <person name="Lalanne C."/>
            <person name="Gautier V."/>
            <person name="Ament-Velasquez S.L."/>
            <person name="Kruys A."/>
            <person name="Hutchinson M.I."/>
            <person name="Powell A.J."/>
            <person name="Barry K."/>
            <person name="Miller A.N."/>
            <person name="Grigoriev I.V."/>
            <person name="Debuchy R."/>
            <person name="Gladieux P."/>
            <person name="Thoren M.H."/>
            <person name="Johannesson H."/>
        </authorList>
    </citation>
    <scope>NUCLEOTIDE SEQUENCE</scope>
    <source>
        <strain evidence="14">CBS 955.72</strain>
    </source>
</reference>
<keyword evidence="3" id="KW-0479">Metal-binding</keyword>
<evidence type="ECO:0000256" key="1">
    <source>
        <dbReference type="ARBA" id="ARBA00004123"/>
    </source>
</evidence>
<dbReference type="InterPro" id="IPR036864">
    <property type="entry name" value="Zn2-C6_fun-type_DNA-bd_sf"/>
</dbReference>
<dbReference type="PROSITE" id="PS50238">
    <property type="entry name" value="RHOGAP"/>
    <property type="match status" value="1"/>
</dbReference>
<evidence type="ECO:0000256" key="9">
    <source>
        <dbReference type="SAM" id="Coils"/>
    </source>
</evidence>
<keyword evidence="7" id="KW-0804">Transcription</keyword>
<dbReference type="PROSITE" id="PS00463">
    <property type="entry name" value="ZN2_CY6_FUNGAL_1"/>
    <property type="match status" value="1"/>
</dbReference>
<feature type="compositionally biased region" description="Polar residues" evidence="10">
    <location>
        <begin position="2065"/>
        <end position="2082"/>
    </location>
</feature>
<evidence type="ECO:0000259" key="13">
    <source>
        <dbReference type="PROSITE" id="PS50238"/>
    </source>
</evidence>
<feature type="compositionally biased region" description="Gly residues" evidence="10">
    <location>
        <begin position="936"/>
        <end position="948"/>
    </location>
</feature>
<evidence type="ECO:0000313" key="14">
    <source>
        <dbReference type="EMBL" id="KAK3362260.1"/>
    </source>
</evidence>
<feature type="compositionally biased region" description="Polar residues" evidence="10">
    <location>
        <begin position="646"/>
        <end position="668"/>
    </location>
</feature>
<feature type="compositionally biased region" description="Basic and acidic residues" evidence="10">
    <location>
        <begin position="798"/>
        <end position="808"/>
    </location>
</feature>
<feature type="region of interest" description="Disordered" evidence="10">
    <location>
        <begin position="1569"/>
        <end position="1597"/>
    </location>
</feature>
<feature type="region of interest" description="Disordered" evidence="10">
    <location>
        <begin position="849"/>
        <end position="878"/>
    </location>
</feature>
<dbReference type="InterPro" id="IPR001138">
    <property type="entry name" value="Zn2Cys6_DnaBD"/>
</dbReference>
<dbReference type="PANTHER" id="PTHR31845:SF39">
    <property type="entry name" value="TRANSCRIPTION FACTOR PBCR-RELATED"/>
    <property type="match status" value="1"/>
</dbReference>
<dbReference type="InterPro" id="IPR001849">
    <property type="entry name" value="PH_domain"/>
</dbReference>
<sequence length="2288" mass="248031">MDSFQDSPTIGRTQILSLAGNQQGYSPNSPLPTPSPTTSTAVSPPTNPGPTPTASDLTAPSHESYTTAAVPRIVTTAAPDDRLARASEKTYYNSESSGVTTPEDRSPGSAPNKASQENTAGPTDIANLIKAAGSPEAVIQYLLKEKQSQSQQNAQLWRLVDKQRAMILGLNKDLERALKDKEKYRKKLKELVVESDAPPIPEAEAARKQAEDARILHVNVGLPPSRSYPRDPPKMPPPQLPMVLPERISSLDEGIAQFPPPPAPPPRKPPPAPLHLKSLPQQSPTVPPEEELETDTDYDDILEVDEIEHDDRRGRRRTRSEDERERELLAQKEAEIRSLSKKSKSSSKGTPRSGVPPTPKTEMPASPRLIQIGKVVPQQREAASLAGVLSGTSTQTVEFRATGMPLLSPGLPSSPRPMALRSPVNSPPLSPLGVSSFPGAPLSPRPPRAPIPLPPNTPLHTPSPVGEPLLLTTPKPLIIIKKGSDSIESASPTKSSHESPVERTRIFKGFVTEEYPDLLLPPNALPSIIIKVASSRMKPSRASLLSLTQLEEDPVFTLAIFSRADGGELWRVEKDSPSLGKLDSRLKQCPSFTAKTPDRSLFSGHAPAKLDARRVALNQYLDELLNTPLDTATALELCKYLSTNTLPPNADETGSSTADPSPEVTQKTGPDGRPFRTGYLTKRGKNFGGWKARFFVLDGPHLKYYETPGGAHLGTIKLPKAQIGKQSQHNNDGSPARGSGVDDVDNQYRHAFLILEPKKKDPTSVTKHVLCAESDKERDQWVDALLRWIDYKDPEEEDSKKDPVHDRQGSAGSDRANGGNAKKKAQGQARQLKQGVTDESLIGVSYEATRQGDIPQGAPPSAQGQGFGMSSQSAFPISAPRDPQIISNSEAWGSKLGMGLAPPNQEEKKARKRSFFGFGPKTRTSSDGQDSLFGNDNGGSAGGQGGNQFSGPVRQVFGASLAEAVRYNSPMDARIPLPAVVYRCIQYLDAKNAIYEEGIFRLSGSNLIIKQLKERFNNESDINLLTDGQYHDIHAIASLLKMYLRELPNTILTSDLRLEFIGVTELSNPKEKIAALSELCERLPQANATLLKYLISFLVRIINHSDVNKMTVRNVGIVFSPTLNIPAPIFAMFLQNFEAIFGIDPIDYEPPVLEADGHERQASLASERPSFQERRPSDARPSTSHSDSPHRQRLMEAVLEGQASRTTPTPPPTMSMQQMATMNAATMHSRSTPTPPPQRQMNYDAQFLAQQSVQSDSRLSMRPAYESGFVLPPGYDPTQLQQLQTPTGFKANPGYDRPLYENGLAPAPYEQPYIKSRRESAMFMGNLTQQSSKSRLRDDAHYQQQQQKQQQQQQPAQAQAQSQAPSQTHAHNPHPHSTLAHAHSHAHAHAHTHAHTHNTQTQSTNSQDHRHSSHTHAYQRAQSPSTPYSSHHAPSSAYTPQTQNPGPTVLTPIATTSNSNGNSNSGPSHYQRHGSGSSGPVTPVAEGSIPGDPNGGDPKKQRACESCRGLKVRCEADMANFDGPCKRCAKAGRACVVTQPTRKRQKKTDNRVAELEKKIDALTASLHATRAGGATPPSTGSSSGPGPGPGPAATGLGLGLNGGSLPISAERGIITMTQANELFARYTDQMCPHLPGVVFPEGATAAELRATKPILFHAVMAAASSEIPTIQKTLTKELMHVFANKVIVVGRKSLELVQAIQVAVIWYWPPEHFEELKFYQLVHVAAVMAIDIGLGRKKQAKGGFRKHIPPTWGDHPLRKNAPPDPTTIEARRAWLTCYFLATNTSMALHRPNLLRWTSFMAECVEVLETSPEAAPTDKYFCHLVWTHKLAEEVGVLLSMDDPTSTPNISDSRTQYALKGFERELERYSSALPKEMHQASLKLSFHVLNLYMHEIATQSDFVEDFKQPLSNDPFREAFTSDAPLTPAHINAISACLLAIDGIFEVFLSLDVADIRCLPVFNFVRVAYAVVVLIKMYFAASSSKSELGKVINKDNMKVEQHLENLLEKFRATAGDDRSRPASKFLVVLVMLLSWFQKQKQNPNGGPGAVAKGSFLGATSGAPDTIPTPYQTRQNTGDKNSNNTSGPPPQQAGYSTTANTPLQLLSEVATNDSAAASTPGAAPRPAGGAGNPDLLPSGNGGSWYNNNNNNNRPQPGPPFMYDAAGPPVSGGATTTDGSAVTAAGIAPAPPTSALANGHGHGPGPMPWLNNAFSSDFDYASLGDDFAQAMDWTLEELAEGGGGMSMENGMRYIMQEPPWFHQMQQMGLNLGSGPGGMPVVNSMSGEGGMFPF</sequence>
<feature type="coiled-coil region" evidence="9">
    <location>
        <begin position="167"/>
        <end position="194"/>
    </location>
</feature>
<evidence type="ECO:0000259" key="11">
    <source>
        <dbReference type="PROSITE" id="PS50003"/>
    </source>
</evidence>
<feature type="compositionally biased region" description="Polar residues" evidence="10">
    <location>
        <begin position="862"/>
        <end position="875"/>
    </location>
</feature>
<feature type="compositionally biased region" description="Pro residues" evidence="10">
    <location>
        <begin position="441"/>
        <end position="456"/>
    </location>
</feature>
<evidence type="ECO:0000256" key="6">
    <source>
        <dbReference type="ARBA" id="ARBA00023125"/>
    </source>
</evidence>
<dbReference type="GO" id="GO:0008270">
    <property type="term" value="F:zinc ion binding"/>
    <property type="evidence" value="ECO:0007669"/>
    <property type="project" value="InterPro"/>
</dbReference>
<feature type="region of interest" description="Disordered" evidence="10">
    <location>
        <begin position="1328"/>
        <end position="1502"/>
    </location>
</feature>
<dbReference type="Gene3D" id="2.30.29.30">
    <property type="entry name" value="Pleckstrin-homology domain (PH domain)/Phosphotyrosine-binding domain (PTB)"/>
    <property type="match status" value="1"/>
</dbReference>
<feature type="region of interest" description="Disordered" evidence="10">
    <location>
        <begin position="195"/>
        <end position="369"/>
    </location>
</feature>
<dbReference type="GO" id="GO:0007165">
    <property type="term" value="P:signal transduction"/>
    <property type="evidence" value="ECO:0007669"/>
    <property type="project" value="InterPro"/>
</dbReference>
<dbReference type="Pfam" id="PF00169">
    <property type="entry name" value="PH"/>
    <property type="match status" value="1"/>
</dbReference>
<feature type="domain" description="PH" evidence="11">
    <location>
        <begin position="673"/>
        <end position="790"/>
    </location>
</feature>
<feature type="compositionally biased region" description="Low complexity" evidence="10">
    <location>
        <begin position="1343"/>
        <end position="1367"/>
    </location>
</feature>
<feature type="compositionally biased region" description="Polar residues" evidence="10">
    <location>
        <begin position="52"/>
        <end position="67"/>
    </location>
</feature>
<feature type="domain" description="Rho-GAP" evidence="13">
    <location>
        <begin position="959"/>
        <end position="1153"/>
    </location>
</feature>
<feature type="region of interest" description="Disordered" evidence="10">
    <location>
        <begin position="408"/>
        <end position="456"/>
    </location>
</feature>
<name>A0AAJ0HSV2_9PEZI</name>
<feature type="compositionally biased region" description="Polar residues" evidence="10">
    <location>
        <begin position="1"/>
        <end position="25"/>
    </location>
</feature>
<dbReference type="InterPro" id="IPR008936">
    <property type="entry name" value="Rho_GTPase_activation_prot"/>
</dbReference>
<evidence type="ECO:0000256" key="10">
    <source>
        <dbReference type="SAM" id="MobiDB-lite"/>
    </source>
</evidence>
<feature type="compositionally biased region" description="Basic residues" evidence="10">
    <location>
        <begin position="1382"/>
        <end position="1396"/>
    </location>
</feature>
<feature type="compositionally biased region" description="Low complexity" evidence="10">
    <location>
        <begin position="1571"/>
        <end position="1584"/>
    </location>
</feature>
<dbReference type="CDD" id="cd06093">
    <property type="entry name" value="PX_domain"/>
    <property type="match status" value="1"/>
</dbReference>
<evidence type="ECO:0000256" key="3">
    <source>
        <dbReference type="ARBA" id="ARBA00022723"/>
    </source>
</evidence>
<dbReference type="InterPro" id="IPR000198">
    <property type="entry name" value="RhoGAP_dom"/>
</dbReference>
<feature type="compositionally biased region" description="Low complexity" evidence="10">
    <location>
        <begin position="408"/>
        <end position="417"/>
    </location>
</feature>
<dbReference type="GO" id="GO:0005634">
    <property type="term" value="C:nucleus"/>
    <property type="evidence" value="ECO:0007669"/>
    <property type="project" value="UniProtKB-SubCell"/>
</dbReference>
<feature type="domain" description="Zn(2)-C6 fungal-type" evidence="12">
    <location>
        <begin position="1503"/>
        <end position="1537"/>
    </location>
</feature>
<feature type="compositionally biased region" description="Low complexity" evidence="10">
    <location>
        <begin position="1457"/>
        <end position="1466"/>
    </location>
</feature>
<feature type="region of interest" description="Disordered" evidence="10">
    <location>
        <begin position="2040"/>
        <end position="2093"/>
    </location>
</feature>
<comment type="subcellular location">
    <subcellularLocation>
        <location evidence="1">Nucleus</location>
    </subcellularLocation>
</comment>
<feature type="compositionally biased region" description="Basic and acidic residues" evidence="10">
    <location>
        <begin position="309"/>
        <end position="338"/>
    </location>
</feature>
<gene>
    <name evidence="14" type="ORF">B0T25DRAFT_586636</name>
</gene>
<dbReference type="SUPFAM" id="SSF48350">
    <property type="entry name" value="GTPase activation domain, GAP"/>
    <property type="match status" value="1"/>
</dbReference>
<organism evidence="14 15">
    <name type="scientific">Lasiosphaeria hispida</name>
    <dbReference type="NCBI Taxonomy" id="260671"/>
    <lineage>
        <taxon>Eukaryota</taxon>
        <taxon>Fungi</taxon>
        <taxon>Dikarya</taxon>
        <taxon>Ascomycota</taxon>
        <taxon>Pezizomycotina</taxon>
        <taxon>Sordariomycetes</taxon>
        <taxon>Sordariomycetidae</taxon>
        <taxon>Sordariales</taxon>
        <taxon>Lasiosphaeriaceae</taxon>
        <taxon>Lasiosphaeria</taxon>
    </lineage>
</organism>
<feature type="compositionally biased region" description="Polar residues" evidence="10">
    <location>
        <begin position="90"/>
        <end position="100"/>
    </location>
</feature>
<dbReference type="SMART" id="SM00066">
    <property type="entry name" value="GAL4"/>
    <property type="match status" value="1"/>
</dbReference>
<evidence type="ECO:0000259" key="12">
    <source>
        <dbReference type="PROSITE" id="PS50048"/>
    </source>
</evidence>
<feature type="compositionally biased region" description="Low complexity" evidence="10">
    <location>
        <begin position="1397"/>
        <end position="1406"/>
    </location>
</feature>
<feature type="region of interest" description="Disordered" evidence="10">
    <location>
        <begin position="2107"/>
        <end position="2182"/>
    </location>
</feature>
<dbReference type="FunFam" id="4.10.240.10:FF:000003">
    <property type="entry name" value="C6 transcription factor (Leu3)"/>
    <property type="match status" value="1"/>
</dbReference>
<proteinExistence type="predicted"/>
<dbReference type="Pfam" id="PF00172">
    <property type="entry name" value="Zn_clus"/>
    <property type="match status" value="1"/>
</dbReference>
<keyword evidence="4" id="KW-0862">Zinc</keyword>
<evidence type="ECO:0000256" key="2">
    <source>
        <dbReference type="ARBA" id="ARBA00022468"/>
    </source>
</evidence>
<feature type="region of interest" description="Disordered" evidence="10">
    <location>
        <begin position="646"/>
        <end position="680"/>
    </location>
</feature>
<comment type="caution">
    <text evidence="14">The sequence shown here is derived from an EMBL/GenBank/DDBJ whole genome shotgun (WGS) entry which is preliminary data.</text>
</comment>
<evidence type="ECO:0000256" key="8">
    <source>
        <dbReference type="ARBA" id="ARBA00023242"/>
    </source>
</evidence>
<dbReference type="Gene3D" id="1.10.555.10">
    <property type="entry name" value="Rho GTPase activation protein"/>
    <property type="match status" value="1"/>
</dbReference>
<feature type="compositionally biased region" description="Acidic residues" evidence="10">
    <location>
        <begin position="288"/>
        <end position="308"/>
    </location>
</feature>
<keyword evidence="2" id="KW-0343">GTPase activation</keyword>
<keyword evidence="9" id="KW-0175">Coiled coil</keyword>
<keyword evidence="8" id="KW-0539">Nucleus</keyword>
<feature type="region of interest" description="Disordered" evidence="10">
    <location>
        <begin position="794"/>
        <end position="836"/>
    </location>
</feature>
<feature type="compositionally biased region" description="Polar residues" evidence="10">
    <location>
        <begin position="112"/>
        <end position="121"/>
    </location>
</feature>
<dbReference type="CDD" id="cd12148">
    <property type="entry name" value="fungal_TF_MHR"/>
    <property type="match status" value="1"/>
</dbReference>
<dbReference type="CDD" id="cd00067">
    <property type="entry name" value="GAL4"/>
    <property type="match status" value="1"/>
</dbReference>
<reference evidence="14" key="1">
    <citation type="journal article" date="2023" name="Mol. Phylogenet. Evol.">
        <title>Genome-scale phylogeny and comparative genomics of the fungal order Sordariales.</title>
        <authorList>
            <person name="Hensen N."/>
            <person name="Bonometti L."/>
            <person name="Westerberg I."/>
            <person name="Brannstrom I.O."/>
            <person name="Guillou S."/>
            <person name="Cros-Aarteil S."/>
            <person name="Calhoun S."/>
            <person name="Haridas S."/>
            <person name="Kuo A."/>
            <person name="Mondo S."/>
            <person name="Pangilinan J."/>
            <person name="Riley R."/>
            <person name="LaButti K."/>
            <person name="Andreopoulos B."/>
            <person name="Lipzen A."/>
            <person name="Chen C."/>
            <person name="Yan M."/>
            <person name="Daum C."/>
            <person name="Ng V."/>
            <person name="Clum A."/>
            <person name="Steindorff A."/>
            <person name="Ohm R.A."/>
            <person name="Martin F."/>
            <person name="Silar P."/>
            <person name="Natvig D.O."/>
            <person name="Lalanne C."/>
            <person name="Gautier V."/>
            <person name="Ament-Velasquez S.L."/>
            <person name="Kruys A."/>
            <person name="Hutchinson M.I."/>
            <person name="Powell A.J."/>
            <person name="Barry K."/>
            <person name="Miller A.N."/>
            <person name="Grigoriev I.V."/>
            <person name="Debuchy R."/>
            <person name="Gladieux P."/>
            <person name="Hiltunen Thoren M."/>
            <person name="Johannesson H."/>
        </authorList>
    </citation>
    <scope>NUCLEOTIDE SEQUENCE</scope>
    <source>
        <strain evidence="14">CBS 955.72</strain>
    </source>
</reference>
<dbReference type="SMART" id="SM00233">
    <property type="entry name" value="PH"/>
    <property type="match status" value="1"/>
</dbReference>
<dbReference type="GO" id="GO:0000976">
    <property type="term" value="F:transcription cis-regulatory region binding"/>
    <property type="evidence" value="ECO:0007669"/>
    <property type="project" value="TreeGrafter"/>
</dbReference>